<protein>
    <submittedName>
        <fullName evidence="1">Uncharacterized protein</fullName>
    </submittedName>
</protein>
<dbReference type="RefSeq" id="WP_010905727.1">
    <property type="nucleotide sequence ID" value="NZ_CP061322.1"/>
</dbReference>
<dbReference type="EMBL" id="RBVM01000001">
    <property type="protein sequence ID" value="RKO38226.1"/>
    <property type="molecule type" value="Genomic_DNA"/>
</dbReference>
<gene>
    <name evidence="1" type="ORF">D8K17_07930</name>
</gene>
<reference evidence="1" key="1">
    <citation type="submission" date="2018-10" db="EMBL/GenBank/DDBJ databases">
        <title>Chromosomal inversion in Lactococcus lactis subsp. lactis bv. diacetylactis S50.</title>
        <authorList>
            <person name="Kojic M."/>
            <person name="Jovcic B."/>
        </authorList>
    </citation>
    <scope>NUCLEOTIDE SEQUENCE</scope>
    <source>
        <strain evidence="1">S50</strain>
    </source>
</reference>
<accession>A0A8B3EXL7</accession>
<proteinExistence type="predicted"/>
<organism evidence="1">
    <name type="scientific">Lactococcus lactis subsp. lactis bv. diacetylactis</name>
    <dbReference type="NCBI Taxonomy" id="44688"/>
    <lineage>
        <taxon>Bacteria</taxon>
        <taxon>Bacillati</taxon>
        <taxon>Bacillota</taxon>
        <taxon>Bacilli</taxon>
        <taxon>Lactobacillales</taxon>
        <taxon>Streptococcaceae</taxon>
        <taxon>Lactococcus</taxon>
    </lineage>
</organism>
<name>A0A8B3EXL7_LACLL</name>
<sequence>MLNNYVKINGDIDWVNIDYATHAAALFRVRLDEKKAFYTFLGSKGVVVVRLLRTSSYENYYNDIMIRFSSLDPTTKTPNISVYDLNKDKMFGYTYAIKVMSDGYAYFYVKGSNKYDSFKYQLVYASNPSYIEALGTSADVITVADFDSSTNAVAYYKPSSQTFNVPTITMGYGQNSTDIKTQPLTAINHGNYIQLVGYILVWSGLTNQTVFTVNSSKPNRAHTFFVDVMGSADISNTAGTLRVPMTIEKDGTASINLGTTISTTRLIYIDTTYRFL</sequence>
<dbReference type="AlphaFoldDB" id="A0A8B3EXL7"/>
<evidence type="ECO:0000313" key="1">
    <source>
        <dbReference type="EMBL" id="RKO38226.1"/>
    </source>
</evidence>
<comment type="caution">
    <text evidence="1">The sequence shown here is derived from an EMBL/GenBank/DDBJ whole genome shotgun (WGS) entry which is preliminary data.</text>
</comment>